<proteinExistence type="predicted"/>
<evidence type="ECO:0000313" key="1">
    <source>
        <dbReference type="EMBL" id="MCC5468449.1"/>
    </source>
</evidence>
<dbReference type="EMBL" id="JAJHJB010000068">
    <property type="protein sequence ID" value="MCC5468449.1"/>
    <property type="molecule type" value="Genomic_DNA"/>
</dbReference>
<comment type="caution">
    <text evidence="1">The sequence shown here is derived from an EMBL/GenBank/DDBJ whole genome shotgun (WGS) entry which is preliminary data.</text>
</comment>
<organism evidence="1 2">
    <name type="scientific">Pelosinus baikalensis</name>
    <dbReference type="NCBI Taxonomy" id="2892015"/>
    <lineage>
        <taxon>Bacteria</taxon>
        <taxon>Bacillati</taxon>
        <taxon>Bacillota</taxon>
        <taxon>Negativicutes</taxon>
        <taxon>Selenomonadales</taxon>
        <taxon>Sporomusaceae</taxon>
        <taxon>Pelosinus</taxon>
    </lineage>
</organism>
<keyword evidence="2" id="KW-1185">Reference proteome</keyword>
<name>A0ABS8I0T2_9FIRM</name>
<protein>
    <submittedName>
        <fullName evidence="1">Uncharacterized protein</fullName>
    </submittedName>
</protein>
<dbReference type="RefSeq" id="WP_229537342.1">
    <property type="nucleotide sequence ID" value="NZ_JAJHJB010000068.1"/>
</dbReference>
<dbReference type="Proteomes" id="UP001165492">
    <property type="component" value="Unassembled WGS sequence"/>
</dbReference>
<sequence length="73" mass="8747">MLNPKNLLPGNEQYQEFTPVTVPKYKRKKQVYYYYRSDRDTDNILTKIYAKPKFVIGLAFFFTLSMTIPKMDQ</sequence>
<evidence type="ECO:0000313" key="2">
    <source>
        <dbReference type="Proteomes" id="UP001165492"/>
    </source>
</evidence>
<reference evidence="1" key="1">
    <citation type="submission" date="2021-11" db="EMBL/GenBank/DDBJ databases">
        <title>Description of a new species Pelosinus isolated from the bottom sediments of Lake Baikal.</title>
        <authorList>
            <person name="Zakharyuk A."/>
        </authorList>
    </citation>
    <scope>NUCLEOTIDE SEQUENCE</scope>
    <source>
        <strain evidence="1">Bkl1</strain>
    </source>
</reference>
<accession>A0ABS8I0T2</accession>
<gene>
    <name evidence="1" type="ORF">LMF89_24235</name>
</gene>